<dbReference type="AlphaFoldDB" id="A0A9P8VNR4"/>
<sequence length="144" mass="17211">MDGSRSVEELTRLLREVEQRAEKEQQRAEKEQQRAEEAERKRLEERQRAEASEQQTQPTTLDEYMPLLCPIINPRNKWCPTNLRPWPDFIQQHRITFGTLYDTFPTDMRVFENRAFLAGLGNRISKHRIVDEKTLEYLLPAQQR</sequence>
<gene>
    <name evidence="2" type="ORF">B0T10DRAFT_568607</name>
</gene>
<keyword evidence="3" id="KW-1185">Reference proteome</keyword>
<organism evidence="2 3">
    <name type="scientific">Thelonectria olida</name>
    <dbReference type="NCBI Taxonomy" id="1576542"/>
    <lineage>
        <taxon>Eukaryota</taxon>
        <taxon>Fungi</taxon>
        <taxon>Dikarya</taxon>
        <taxon>Ascomycota</taxon>
        <taxon>Pezizomycotina</taxon>
        <taxon>Sordariomycetes</taxon>
        <taxon>Hypocreomycetidae</taxon>
        <taxon>Hypocreales</taxon>
        <taxon>Nectriaceae</taxon>
        <taxon>Thelonectria</taxon>
    </lineage>
</organism>
<name>A0A9P8VNR4_9HYPO</name>
<protein>
    <submittedName>
        <fullName evidence="2">Uncharacterized protein</fullName>
    </submittedName>
</protein>
<evidence type="ECO:0000256" key="1">
    <source>
        <dbReference type="SAM" id="MobiDB-lite"/>
    </source>
</evidence>
<accession>A0A9P8VNR4</accession>
<evidence type="ECO:0000313" key="2">
    <source>
        <dbReference type="EMBL" id="KAH6870894.1"/>
    </source>
</evidence>
<reference evidence="2 3" key="1">
    <citation type="journal article" date="2021" name="Nat. Commun.">
        <title>Genetic determinants of endophytism in the Arabidopsis root mycobiome.</title>
        <authorList>
            <person name="Mesny F."/>
            <person name="Miyauchi S."/>
            <person name="Thiergart T."/>
            <person name="Pickel B."/>
            <person name="Atanasova L."/>
            <person name="Karlsson M."/>
            <person name="Huettel B."/>
            <person name="Barry K.W."/>
            <person name="Haridas S."/>
            <person name="Chen C."/>
            <person name="Bauer D."/>
            <person name="Andreopoulos W."/>
            <person name="Pangilinan J."/>
            <person name="LaButti K."/>
            <person name="Riley R."/>
            <person name="Lipzen A."/>
            <person name="Clum A."/>
            <person name="Drula E."/>
            <person name="Henrissat B."/>
            <person name="Kohler A."/>
            <person name="Grigoriev I.V."/>
            <person name="Martin F.M."/>
            <person name="Hacquard S."/>
        </authorList>
    </citation>
    <scope>NUCLEOTIDE SEQUENCE [LARGE SCALE GENOMIC DNA]</scope>
    <source>
        <strain evidence="2 3">MPI-CAGE-CH-0241</strain>
    </source>
</reference>
<dbReference type="OrthoDB" id="5106283at2759"/>
<feature type="compositionally biased region" description="Basic and acidic residues" evidence="1">
    <location>
        <begin position="19"/>
        <end position="51"/>
    </location>
</feature>
<evidence type="ECO:0000313" key="3">
    <source>
        <dbReference type="Proteomes" id="UP000777438"/>
    </source>
</evidence>
<proteinExistence type="predicted"/>
<comment type="caution">
    <text evidence="2">The sequence shown here is derived from an EMBL/GenBank/DDBJ whole genome shotgun (WGS) entry which is preliminary data.</text>
</comment>
<dbReference type="EMBL" id="JAGPYM010000063">
    <property type="protein sequence ID" value="KAH6870894.1"/>
    <property type="molecule type" value="Genomic_DNA"/>
</dbReference>
<dbReference type="Proteomes" id="UP000777438">
    <property type="component" value="Unassembled WGS sequence"/>
</dbReference>
<feature type="region of interest" description="Disordered" evidence="1">
    <location>
        <begin position="19"/>
        <end position="61"/>
    </location>
</feature>